<evidence type="ECO:0000256" key="1">
    <source>
        <dbReference type="SAM" id="Phobius"/>
    </source>
</evidence>
<name>A0ABQ9IMG8_9NEOP</name>
<protein>
    <submittedName>
        <fullName evidence="2">Uncharacterized protein</fullName>
    </submittedName>
</protein>
<dbReference type="Proteomes" id="UP001159363">
    <property type="component" value="Chromosome 1"/>
</dbReference>
<evidence type="ECO:0000313" key="3">
    <source>
        <dbReference type="Proteomes" id="UP001159363"/>
    </source>
</evidence>
<keyword evidence="3" id="KW-1185">Reference proteome</keyword>
<reference evidence="2 3" key="1">
    <citation type="submission" date="2023-02" db="EMBL/GenBank/DDBJ databases">
        <title>LHISI_Scaffold_Assembly.</title>
        <authorList>
            <person name="Stuart O.P."/>
            <person name="Cleave R."/>
            <person name="Magrath M.J.L."/>
            <person name="Mikheyev A.S."/>
        </authorList>
    </citation>
    <scope>NUCLEOTIDE SEQUENCE [LARGE SCALE GENOMIC DNA]</scope>
    <source>
        <strain evidence="2">Daus_M_001</strain>
        <tissue evidence="2">Leg muscle</tissue>
    </source>
</reference>
<evidence type="ECO:0000313" key="2">
    <source>
        <dbReference type="EMBL" id="KAJ8897867.1"/>
    </source>
</evidence>
<keyword evidence="1" id="KW-0812">Transmembrane</keyword>
<proteinExistence type="predicted"/>
<feature type="transmembrane region" description="Helical" evidence="1">
    <location>
        <begin position="217"/>
        <end position="234"/>
    </location>
</feature>
<comment type="caution">
    <text evidence="2">The sequence shown here is derived from an EMBL/GenBank/DDBJ whole genome shotgun (WGS) entry which is preliminary data.</text>
</comment>
<keyword evidence="1" id="KW-0472">Membrane</keyword>
<sequence length="295" mass="33075">MHSLGKLAVPWWSSHSGQPYTTLTSYIVKPGTRHSNRENESLYSIQVYSGVLTLAAPYNLLQLAFGRQMNRIKFSRYSVDLQLSNCMLPGAGPLGDGALHSSAYWSLSCVFIGCYLTLGGYGTRKVFPCESAIDLEACRAGPINCDTIAKARLFAVCNASAKPQPHCIATREERSPCQCVYHRKTRPRRADWLVTSSRSAIFADVPALATTSSHEEIWAMVVISGAALLMAHLLKSKGKKRKPRRWWRTELYKKQIGSELMVGMRPYSISGQYKNFTRMSPTDFENLLRKIESRI</sequence>
<keyword evidence="1" id="KW-1133">Transmembrane helix</keyword>
<gene>
    <name evidence="2" type="ORF">PR048_003220</name>
</gene>
<dbReference type="EMBL" id="JARBHB010000001">
    <property type="protein sequence ID" value="KAJ8897867.1"/>
    <property type="molecule type" value="Genomic_DNA"/>
</dbReference>
<accession>A0ABQ9IMG8</accession>
<organism evidence="2 3">
    <name type="scientific">Dryococelus australis</name>
    <dbReference type="NCBI Taxonomy" id="614101"/>
    <lineage>
        <taxon>Eukaryota</taxon>
        <taxon>Metazoa</taxon>
        <taxon>Ecdysozoa</taxon>
        <taxon>Arthropoda</taxon>
        <taxon>Hexapoda</taxon>
        <taxon>Insecta</taxon>
        <taxon>Pterygota</taxon>
        <taxon>Neoptera</taxon>
        <taxon>Polyneoptera</taxon>
        <taxon>Phasmatodea</taxon>
        <taxon>Verophasmatodea</taxon>
        <taxon>Anareolatae</taxon>
        <taxon>Phasmatidae</taxon>
        <taxon>Eurycanthinae</taxon>
        <taxon>Dryococelus</taxon>
    </lineage>
</organism>